<dbReference type="GO" id="GO:0005737">
    <property type="term" value="C:cytoplasm"/>
    <property type="evidence" value="ECO:0007669"/>
    <property type="project" value="UniProtKB-SubCell"/>
</dbReference>
<dbReference type="Pfam" id="PF10075">
    <property type="entry name" value="CSN8_PSD8_EIF3K"/>
    <property type="match status" value="1"/>
</dbReference>
<keyword evidence="4" id="KW-0736">Signalosome</keyword>
<accession>A0A0A1WWZ9</accession>
<reference evidence="7" key="2">
    <citation type="journal article" date="2015" name="Gigascience">
        <title>Reconstructing a comprehensive transcriptome assembly of a white-pupal translocated strain of the pest fruit fly Bactrocera cucurbitae.</title>
        <authorList>
            <person name="Sim S.B."/>
            <person name="Calla B."/>
            <person name="Hall B."/>
            <person name="DeRego T."/>
            <person name="Geib S.M."/>
        </authorList>
    </citation>
    <scope>NUCLEOTIDE SEQUENCE</scope>
</reference>
<dbReference type="PANTHER" id="PTHR13339:SF0">
    <property type="entry name" value="COP9 SIGNALOSOME COMPLEX SUBUNIT 8"/>
    <property type="match status" value="1"/>
</dbReference>
<proteinExistence type="predicted"/>
<evidence type="ECO:0000256" key="3">
    <source>
        <dbReference type="ARBA" id="ARBA00022490"/>
    </source>
</evidence>
<dbReference type="GO" id="GO:0008180">
    <property type="term" value="C:COP9 signalosome"/>
    <property type="evidence" value="ECO:0007669"/>
    <property type="project" value="UniProtKB-KW"/>
</dbReference>
<dbReference type="AlphaFoldDB" id="A0A0A1WWZ9"/>
<evidence type="ECO:0000256" key="5">
    <source>
        <dbReference type="ARBA" id="ARBA00023242"/>
    </source>
</evidence>
<organism evidence="7">
    <name type="scientific">Zeugodacus cucurbitae</name>
    <name type="common">Melon fruit fly</name>
    <name type="synonym">Bactrocera cucurbitae</name>
    <dbReference type="NCBI Taxonomy" id="28588"/>
    <lineage>
        <taxon>Eukaryota</taxon>
        <taxon>Metazoa</taxon>
        <taxon>Ecdysozoa</taxon>
        <taxon>Arthropoda</taxon>
        <taxon>Hexapoda</taxon>
        <taxon>Insecta</taxon>
        <taxon>Pterygota</taxon>
        <taxon>Neoptera</taxon>
        <taxon>Endopterygota</taxon>
        <taxon>Diptera</taxon>
        <taxon>Brachycera</taxon>
        <taxon>Muscomorpha</taxon>
        <taxon>Tephritoidea</taxon>
        <taxon>Tephritidae</taxon>
        <taxon>Zeugodacus</taxon>
        <taxon>Zeugodacus</taxon>
    </lineage>
</organism>
<dbReference type="GO" id="GO:0010387">
    <property type="term" value="P:COP9 signalosome assembly"/>
    <property type="evidence" value="ECO:0007669"/>
    <property type="project" value="InterPro"/>
</dbReference>
<feature type="domain" description="CSN8/PSMD8/EIF3K" evidence="6">
    <location>
        <begin position="26"/>
        <end position="161"/>
    </location>
</feature>
<evidence type="ECO:0000256" key="1">
    <source>
        <dbReference type="ARBA" id="ARBA00004123"/>
    </source>
</evidence>
<reference evidence="7" key="1">
    <citation type="submission" date="2014-11" db="EMBL/GenBank/DDBJ databases">
        <authorList>
            <person name="Geib S."/>
        </authorList>
    </citation>
    <scope>NUCLEOTIDE SEQUENCE</scope>
</reference>
<evidence type="ECO:0000259" key="6">
    <source>
        <dbReference type="Pfam" id="PF10075"/>
    </source>
</evidence>
<sequence length="185" mass="21857">MQENKYNDLMQKIELEELTQTNIDVESYIQLLGIYLYQDKIADAKYLWRRIPQVLKEDNNELERLNLVMCTLIANNATDFFRQVDYPWSANIKHIMQDLFERMRSDVLTLVGQAYISIFEHDLMQLTHLSRDELKQACQALDWKYENEDQKAVIIPKKPAPNTEFTASSEDLLLKLTDFVSFLEN</sequence>
<evidence type="ECO:0000256" key="2">
    <source>
        <dbReference type="ARBA" id="ARBA00004496"/>
    </source>
</evidence>
<keyword evidence="3" id="KW-0963">Cytoplasm</keyword>
<dbReference type="GO" id="GO:0000338">
    <property type="term" value="P:protein deneddylation"/>
    <property type="evidence" value="ECO:0007669"/>
    <property type="project" value="InterPro"/>
</dbReference>
<evidence type="ECO:0000256" key="4">
    <source>
        <dbReference type="ARBA" id="ARBA00022790"/>
    </source>
</evidence>
<protein>
    <submittedName>
        <fullName evidence="7">COP9 signalosome complex subunit 8</fullName>
    </submittedName>
</protein>
<evidence type="ECO:0000313" key="7">
    <source>
        <dbReference type="EMBL" id="JAD03589.1"/>
    </source>
</evidence>
<dbReference type="EMBL" id="GBXI01010703">
    <property type="protein sequence ID" value="JAD03589.1"/>
    <property type="molecule type" value="Transcribed_RNA"/>
</dbReference>
<dbReference type="InterPro" id="IPR033205">
    <property type="entry name" value="COP9_CSN8"/>
</dbReference>
<comment type="subcellular location">
    <subcellularLocation>
        <location evidence="2">Cytoplasm</location>
    </subcellularLocation>
    <subcellularLocation>
        <location evidence="1">Nucleus</location>
    </subcellularLocation>
</comment>
<gene>
    <name evidence="7" type="primary">CSN8</name>
    <name evidence="7" type="ORF">g.40628</name>
</gene>
<dbReference type="PANTHER" id="PTHR13339">
    <property type="entry name" value="COP9 SIGNALOSOME COMPLEX SUBUNIT 8"/>
    <property type="match status" value="1"/>
</dbReference>
<dbReference type="InterPro" id="IPR033464">
    <property type="entry name" value="CSN8_PSD8_EIF3K"/>
</dbReference>
<keyword evidence="5" id="KW-0539">Nucleus</keyword>
<name>A0A0A1WWZ9_ZEUCU</name>
<dbReference type="Gene3D" id="1.25.40.990">
    <property type="match status" value="1"/>
</dbReference>